<accession>A0ABZ3J0K9</accession>
<gene>
    <name evidence="1" type="ORF">SPACI_016950</name>
</gene>
<dbReference type="RefSeq" id="WP_093794540.1">
    <property type="nucleotide sequence ID" value="NZ_CP155571.1"/>
</dbReference>
<name>A0ABZ3J0K9_SPOA4</name>
<evidence type="ECO:0008006" key="3">
    <source>
        <dbReference type="Google" id="ProtNLM"/>
    </source>
</evidence>
<reference evidence="1" key="1">
    <citation type="submission" date="2024-05" db="EMBL/GenBank/DDBJ databases">
        <title>Isolation and characterization of Sporomusa carbonis sp. nov., a carboxydotrophic hydrogenogen in the genus of Sporomusa isolated from a charcoal burning pile.</title>
        <authorList>
            <person name="Boeer T."/>
            <person name="Rosenbaum F."/>
            <person name="Eysell L."/>
            <person name="Mueller V."/>
            <person name="Daniel R."/>
            <person name="Poehlein A."/>
        </authorList>
    </citation>
    <scope>NUCLEOTIDE SEQUENCE [LARGE SCALE GENOMIC DNA]</scope>
    <source>
        <strain evidence="1">DSM 3132</strain>
    </source>
</reference>
<proteinExistence type="predicted"/>
<keyword evidence="2" id="KW-1185">Reference proteome</keyword>
<evidence type="ECO:0000313" key="2">
    <source>
        <dbReference type="Proteomes" id="UP000216052"/>
    </source>
</evidence>
<organism evidence="1 2">
    <name type="scientific">Sporomusa acidovorans (strain ATCC 49682 / DSM 3132 / Mol)</name>
    <dbReference type="NCBI Taxonomy" id="1123286"/>
    <lineage>
        <taxon>Bacteria</taxon>
        <taxon>Bacillati</taxon>
        <taxon>Bacillota</taxon>
        <taxon>Negativicutes</taxon>
        <taxon>Selenomonadales</taxon>
        <taxon>Sporomusaceae</taxon>
        <taxon>Sporomusa</taxon>
    </lineage>
</organism>
<protein>
    <recommendedName>
        <fullName evidence="3">Polyketide cyclase / dehydrase and lipid transport</fullName>
    </recommendedName>
</protein>
<dbReference type="EMBL" id="CP155571">
    <property type="protein sequence ID" value="XFO71661.1"/>
    <property type="molecule type" value="Genomic_DNA"/>
</dbReference>
<evidence type="ECO:0000313" key="1">
    <source>
        <dbReference type="EMBL" id="XFO71661.1"/>
    </source>
</evidence>
<dbReference type="Proteomes" id="UP000216052">
    <property type="component" value="Chromosome"/>
</dbReference>
<sequence>MEFLIGLVVIVLCAIAGVWLFIAHKGDAHFTFIVEQRTDFTLKEITQESATFSTTVPFVNDGKQDGTLMDVFPRHFLPSEQFDAVDTDSRLTLASANRTDGYWEACIIPVTTGGSIILTVKFTAKAGDIKTALQDMVDMPIDIVYQVVARSLWYIAKERLVMTAEEIHRALAAGIETAAR</sequence>